<dbReference type="SUPFAM" id="SSF53155">
    <property type="entry name" value="Methylated DNA-protein cysteine methyltransferase domain"/>
    <property type="match status" value="1"/>
</dbReference>
<accession>A0ABW9CZE6</accession>
<evidence type="ECO:0000256" key="2">
    <source>
        <dbReference type="HAMAP-Rule" id="MF_00772"/>
    </source>
</evidence>
<comment type="caution">
    <text evidence="5">The sequence shown here is derived from an EMBL/GenBank/DDBJ whole genome shotgun (WGS) entry which is preliminary data.</text>
</comment>
<keyword evidence="2" id="KW-0963">Cytoplasm</keyword>
<dbReference type="RefSeq" id="WP_408164114.1">
    <property type="nucleotide sequence ID" value="NZ_JAQQDB010000063.1"/>
</dbReference>
<protein>
    <recommendedName>
        <fullName evidence="2">Methylated-DNA--protein-cysteine methyltransferase</fullName>
        <ecNumber evidence="2">2.1.1.63</ecNumber>
    </recommendedName>
    <alternativeName>
        <fullName evidence="2">6-O-methylguanine-DNA methyltransferase</fullName>
        <shortName evidence="2">MGMT</shortName>
    </alternativeName>
    <alternativeName>
        <fullName evidence="2">O-6-methylguanine-DNA-alkyltransferase</fullName>
    </alternativeName>
</protein>
<dbReference type="EC" id="2.1.1.63" evidence="2"/>
<dbReference type="Pfam" id="PF01035">
    <property type="entry name" value="DNA_binding_1"/>
    <property type="match status" value="1"/>
</dbReference>
<keyword evidence="2" id="KW-0234">DNA repair</keyword>
<dbReference type="Gene3D" id="3.30.160.70">
    <property type="entry name" value="Methylated DNA-protein cysteine methyltransferase domain"/>
    <property type="match status" value="1"/>
</dbReference>
<evidence type="ECO:0000256" key="1">
    <source>
        <dbReference type="ARBA" id="ARBA00022763"/>
    </source>
</evidence>
<comment type="function">
    <text evidence="2">Involved in the cellular defense against the biological effects of O6-methylguanine (O6-MeG) and O4-methylthymine (O4-MeT) in DNA. Repairs the methylated nucleobase in DNA by stoichiometrically transferring the methyl group to a cysteine residue in the enzyme. This is a suicide reaction: the enzyme is irreversibly inactivated.</text>
</comment>
<keyword evidence="1 2" id="KW-0227">DNA damage</keyword>
<feature type="domain" description="Methylguanine DNA methyltransferase ribonuclease-like" evidence="4">
    <location>
        <begin position="3"/>
        <end position="68"/>
    </location>
</feature>
<evidence type="ECO:0000313" key="5">
    <source>
        <dbReference type="EMBL" id="MFM0522892.1"/>
    </source>
</evidence>
<comment type="similarity">
    <text evidence="2">Belongs to the MGMT family.</text>
</comment>
<dbReference type="GO" id="GO:0032259">
    <property type="term" value="P:methylation"/>
    <property type="evidence" value="ECO:0007669"/>
    <property type="project" value="UniProtKB-KW"/>
</dbReference>
<dbReference type="GO" id="GO:0003908">
    <property type="term" value="F:methylated-DNA-[protein]-cysteine S-methyltransferase activity"/>
    <property type="evidence" value="ECO:0007669"/>
    <property type="project" value="UniProtKB-EC"/>
</dbReference>
<name>A0ABW9CZE6_9BURK</name>
<proteinExistence type="inferred from homology"/>
<dbReference type="SUPFAM" id="SSF46767">
    <property type="entry name" value="Methylated DNA-protein cysteine methyltransferase, C-terminal domain"/>
    <property type="match status" value="1"/>
</dbReference>
<comment type="catalytic activity">
    <reaction evidence="2">
        <text>a 4-O-methyl-thymidine in DNA + L-cysteinyl-[protein] = a thymidine in DNA + S-methyl-L-cysteinyl-[protein]</text>
        <dbReference type="Rhea" id="RHEA:53428"/>
        <dbReference type="Rhea" id="RHEA-COMP:10131"/>
        <dbReference type="Rhea" id="RHEA-COMP:10132"/>
        <dbReference type="Rhea" id="RHEA-COMP:13555"/>
        <dbReference type="Rhea" id="RHEA-COMP:13556"/>
        <dbReference type="ChEBI" id="CHEBI:29950"/>
        <dbReference type="ChEBI" id="CHEBI:82612"/>
        <dbReference type="ChEBI" id="CHEBI:137386"/>
        <dbReference type="ChEBI" id="CHEBI:137387"/>
        <dbReference type="EC" id="2.1.1.63"/>
    </reaction>
</comment>
<keyword evidence="2 5" id="KW-0489">Methyltransferase</keyword>
<dbReference type="Gene3D" id="1.10.10.10">
    <property type="entry name" value="Winged helix-like DNA-binding domain superfamily/Winged helix DNA-binding domain"/>
    <property type="match status" value="1"/>
</dbReference>
<feature type="domain" description="Methylated-DNA-[protein]-cysteine S-methyltransferase DNA binding" evidence="3">
    <location>
        <begin position="74"/>
        <end position="145"/>
    </location>
</feature>
<dbReference type="PANTHER" id="PTHR10815">
    <property type="entry name" value="METHYLATED-DNA--PROTEIN-CYSTEINE METHYLTRANSFERASE"/>
    <property type="match status" value="1"/>
</dbReference>
<dbReference type="PANTHER" id="PTHR10815:SF5">
    <property type="entry name" value="METHYLATED-DNA--PROTEIN-CYSTEINE METHYLTRANSFERASE"/>
    <property type="match status" value="1"/>
</dbReference>
<organism evidence="5 6">
    <name type="scientific">Caballeronia jiangsuensis</name>
    <dbReference type="NCBI Taxonomy" id="1458357"/>
    <lineage>
        <taxon>Bacteria</taxon>
        <taxon>Pseudomonadati</taxon>
        <taxon>Pseudomonadota</taxon>
        <taxon>Betaproteobacteria</taxon>
        <taxon>Burkholderiales</taxon>
        <taxon>Burkholderiaceae</taxon>
        <taxon>Caballeronia</taxon>
    </lineage>
</organism>
<dbReference type="InterPro" id="IPR036388">
    <property type="entry name" value="WH-like_DNA-bd_sf"/>
</dbReference>
<dbReference type="InterPro" id="IPR036631">
    <property type="entry name" value="MGMT_N_sf"/>
</dbReference>
<dbReference type="CDD" id="cd06445">
    <property type="entry name" value="ATase"/>
    <property type="match status" value="1"/>
</dbReference>
<comment type="miscellaneous">
    <text evidence="2">This enzyme catalyzes only one turnover and therefore is not strictly catalytic. According to one definition, an enzyme is a biocatalyst that acts repeatedly and over many reaction cycles.</text>
</comment>
<dbReference type="InterPro" id="IPR036217">
    <property type="entry name" value="MethylDNA_cys_MeTrfase_DNAb"/>
</dbReference>
<keyword evidence="6" id="KW-1185">Reference proteome</keyword>
<dbReference type="Proteomes" id="UP001629462">
    <property type="component" value="Unassembled WGS sequence"/>
</dbReference>
<dbReference type="InterPro" id="IPR008332">
    <property type="entry name" value="MethylG_MeTrfase_N"/>
</dbReference>
<evidence type="ECO:0000259" key="4">
    <source>
        <dbReference type="Pfam" id="PF02870"/>
    </source>
</evidence>
<keyword evidence="2 5" id="KW-0808">Transferase</keyword>
<dbReference type="EMBL" id="JAQQDB010000063">
    <property type="protein sequence ID" value="MFM0522892.1"/>
    <property type="molecule type" value="Genomic_DNA"/>
</dbReference>
<dbReference type="InterPro" id="IPR023546">
    <property type="entry name" value="MGMT"/>
</dbReference>
<comment type="catalytic activity">
    <reaction evidence="2">
        <text>a 6-O-methyl-2'-deoxyguanosine in DNA + L-cysteinyl-[protein] = S-methyl-L-cysteinyl-[protein] + a 2'-deoxyguanosine in DNA</text>
        <dbReference type="Rhea" id="RHEA:24000"/>
        <dbReference type="Rhea" id="RHEA-COMP:10131"/>
        <dbReference type="Rhea" id="RHEA-COMP:10132"/>
        <dbReference type="Rhea" id="RHEA-COMP:11367"/>
        <dbReference type="Rhea" id="RHEA-COMP:11368"/>
        <dbReference type="ChEBI" id="CHEBI:29950"/>
        <dbReference type="ChEBI" id="CHEBI:82612"/>
        <dbReference type="ChEBI" id="CHEBI:85445"/>
        <dbReference type="ChEBI" id="CHEBI:85448"/>
        <dbReference type="EC" id="2.1.1.63"/>
    </reaction>
</comment>
<dbReference type="HAMAP" id="MF_00772">
    <property type="entry name" value="OGT"/>
    <property type="match status" value="1"/>
</dbReference>
<gene>
    <name evidence="5" type="ORF">PQR08_36310</name>
</gene>
<sequence length="188" mass="20688">MIVDSPAGKLRLVARDATLIAILWESERSNRVKLGEMQLADDNPILLDAKRQLNEYFAGERTQFDLDIAMEGTPFQKRVWRALLAIPFGERCTYRDIATRIGNHQAARAVGAAIGRNPLSIITPCHRVVGSSSSLTGFAGGLPAKLCYLIRKIGQRAKPPERGKQRLFLSAPRVSAREAPISGADFFS</sequence>
<feature type="active site" description="Nucleophile; methyl group acceptor" evidence="2">
    <location>
        <position position="125"/>
    </location>
</feature>
<dbReference type="InterPro" id="IPR014048">
    <property type="entry name" value="MethylDNA_cys_MeTrfase_DNA-bd"/>
</dbReference>
<reference evidence="5 6" key="1">
    <citation type="journal article" date="2024" name="Chem. Sci.">
        <title>Discovery of megapolipeptins by genome mining of a Burkholderiales bacteria collection.</title>
        <authorList>
            <person name="Paulo B.S."/>
            <person name="Recchia M.J.J."/>
            <person name="Lee S."/>
            <person name="Fergusson C.H."/>
            <person name="Romanowski S.B."/>
            <person name="Hernandez A."/>
            <person name="Krull N."/>
            <person name="Liu D.Y."/>
            <person name="Cavanagh H."/>
            <person name="Bos A."/>
            <person name="Gray C.A."/>
            <person name="Murphy B.T."/>
            <person name="Linington R.G."/>
            <person name="Eustaquio A.S."/>
        </authorList>
    </citation>
    <scope>NUCLEOTIDE SEQUENCE [LARGE SCALE GENOMIC DNA]</scope>
    <source>
        <strain evidence="5 6">RL17-374-BIF-D</strain>
    </source>
</reference>
<comment type="subcellular location">
    <subcellularLocation>
        <location evidence="2">Cytoplasm</location>
    </subcellularLocation>
</comment>
<dbReference type="NCBIfam" id="TIGR00589">
    <property type="entry name" value="ogt"/>
    <property type="match status" value="1"/>
</dbReference>
<evidence type="ECO:0000259" key="3">
    <source>
        <dbReference type="Pfam" id="PF01035"/>
    </source>
</evidence>
<dbReference type="Pfam" id="PF02870">
    <property type="entry name" value="Methyltransf_1N"/>
    <property type="match status" value="1"/>
</dbReference>
<evidence type="ECO:0000313" key="6">
    <source>
        <dbReference type="Proteomes" id="UP001629462"/>
    </source>
</evidence>